<dbReference type="Gene3D" id="3.40.50.300">
    <property type="entry name" value="P-loop containing nucleotide triphosphate hydrolases"/>
    <property type="match status" value="1"/>
</dbReference>
<dbReference type="AlphaFoldDB" id="A0A1Q2YK23"/>
<dbReference type="CDD" id="cd18793">
    <property type="entry name" value="SF2_C_SNF"/>
    <property type="match status" value="1"/>
</dbReference>
<evidence type="ECO:0000259" key="6">
    <source>
        <dbReference type="Pfam" id="PF00271"/>
    </source>
</evidence>
<name>A0A1Q2YK23_9ASCO</name>
<dbReference type="Pfam" id="PF00271">
    <property type="entry name" value="Helicase_C"/>
    <property type="match status" value="1"/>
</dbReference>
<organism evidence="7 8">
    <name type="scientific">Pichia membranifaciens</name>
    <dbReference type="NCBI Taxonomy" id="4926"/>
    <lineage>
        <taxon>Eukaryota</taxon>
        <taxon>Fungi</taxon>
        <taxon>Dikarya</taxon>
        <taxon>Ascomycota</taxon>
        <taxon>Saccharomycotina</taxon>
        <taxon>Pichiomycetes</taxon>
        <taxon>Pichiales</taxon>
        <taxon>Pichiaceae</taxon>
        <taxon>Pichia</taxon>
    </lineage>
</organism>
<dbReference type="InterPro" id="IPR049730">
    <property type="entry name" value="SNF2/RAD54-like_C"/>
</dbReference>
<feature type="region of interest" description="Disordered" evidence="4">
    <location>
        <begin position="276"/>
        <end position="319"/>
    </location>
</feature>
<dbReference type="PANTHER" id="PTHR45626">
    <property type="entry name" value="TRANSCRIPTION TERMINATION FACTOR 2-RELATED"/>
    <property type="match status" value="1"/>
</dbReference>
<dbReference type="GO" id="GO:0006281">
    <property type="term" value="P:DNA repair"/>
    <property type="evidence" value="ECO:0007669"/>
    <property type="project" value="TreeGrafter"/>
</dbReference>
<evidence type="ECO:0000256" key="3">
    <source>
        <dbReference type="ARBA" id="ARBA00022840"/>
    </source>
</evidence>
<dbReference type="InterPro" id="IPR027417">
    <property type="entry name" value="P-loop_NTPase"/>
</dbReference>
<evidence type="ECO:0000256" key="4">
    <source>
        <dbReference type="SAM" id="MobiDB-lite"/>
    </source>
</evidence>
<keyword evidence="2" id="KW-0378">Hydrolase</keyword>
<evidence type="ECO:0000313" key="7">
    <source>
        <dbReference type="EMBL" id="GAV29890.1"/>
    </source>
</evidence>
<reference evidence="7 8" key="1">
    <citation type="submission" date="2016-08" db="EMBL/GenBank/DDBJ databases">
        <title>Whole genome shotgun sequence of Pichia membranifaciens KS47-1.</title>
        <authorList>
            <person name="Konishi M."/>
            <person name="Ishida M."/>
            <person name="Arakawa T."/>
            <person name="Kato Y."/>
            <person name="Horiuchi J."/>
        </authorList>
    </citation>
    <scope>NUCLEOTIDE SEQUENCE [LARGE SCALE GENOMIC DNA]</scope>
    <source>
        <strain evidence="7 8">KS47-1</strain>
    </source>
</reference>
<dbReference type="InterPro" id="IPR050628">
    <property type="entry name" value="SNF2_RAD54_helicase_TF"/>
</dbReference>
<gene>
    <name evidence="7" type="ORF">PMKS-003396</name>
</gene>
<evidence type="ECO:0000256" key="2">
    <source>
        <dbReference type="ARBA" id="ARBA00022801"/>
    </source>
</evidence>
<feature type="domain" description="Helicase C-terminal" evidence="6">
    <location>
        <begin position="183"/>
        <end position="246"/>
    </location>
</feature>
<evidence type="ECO:0000256" key="1">
    <source>
        <dbReference type="ARBA" id="ARBA00022741"/>
    </source>
</evidence>
<proteinExistence type="predicted"/>
<protein>
    <recommendedName>
        <fullName evidence="9">Helicase C-terminal domain-containing protein</fullName>
    </recommendedName>
</protein>
<keyword evidence="1" id="KW-0547">Nucleotide-binding</keyword>
<dbReference type="GO" id="GO:0005634">
    <property type="term" value="C:nucleus"/>
    <property type="evidence" value="ECO:0007669"/>
    <property type="project" value="TreeGrafter"/>
</dbReference>
<dbReference type="GO" id="GO:0016787">
    <property type="term" value="F:hydrolase activity"/>
    <property type="evidence" value="ECO:0007669"/>
    <property type="project" value="UniProtKB-KW"/>
</dbReference>
<keyword evidence="3" id="KW-0067">ATP-binding</keyword>
<dbReference type="GO" id="GO:0008094">
    <property type="term" value="F:ATP-dependent activity, acting on DNA"/>
    <property type="evidence" value="ECO:0007669"/>
    <property type="project" value="TreeGrafter"/>
</dbReference>
<dbReference type="InterPro" id="IPR001650">
    <property type="entry name" value="Helicase_C-like"/>
</dbReference>
<evidence type="ECO:0000313" key="8">
    <source>
        <dbReference type="Proteomes" id="UP000186136"/>
    </source>
</evidence>
<keyword evidence="8" id="KW-1185">Reference proteome</keyword>
<dbReference type="InterPro" id="IPR000330">
    <property type="entry name" value="SNF2_N"/>
</dbReference>
<dbReference type="EMBL" id="BDGI01000146">
    <property type="protein sequence ID" value="GAV29890.1"/>
    <property type="molecule type" value="Genomic_DNA"/>
</dbReference>
<evidence type="ECO:0000259" key="5">
    <source>
        <dbReference type="Pfam" id="PF00176"/>
    </source>
</evidence>
<feature type="compositionally biased region" description="Basic and acidic residues" evidence="4">
    <location>
        <begin position="299"/>
        <end position="310"/>
    </location>
</feature>
<dbReference type="SUPFAM" id="SSF52540">
    <property type="entry name" value="P-loop containing nucleoside triphosphate hydrolases"/>
    <property type="match status" value="1"/>
</dbReference>
<feature type="domain" description="SNF2 N-terminal" evidence="5">
    <location>
        <begin position="1"/>
        <end position="95"/>
    </location>
</feature>
<dbReference type="OrthoDB" id="423559at2759"/>
<sequence length="319" mass="36170">MLDKFMLRRTKQILIDNNVLTVNKTIHRETLDFTPFERKLYDQLEKKIVHNVMGHELDLDDQSAGTSSKKQNVDLSYMSILTYLLRLRQLCCHWKLLFNLTQQFEDDSLMNEIKSSMIEPKAEKSISNSELDDALVDDDLRDLLGSMRSMRLDNVKDSQTSKNEDGEEGKYGENAQSLHAIKLQRTLNILKKDQNDKPRKTIIFSEFTSMLDILSEALIKNGIRFVRYDGKMDKNLKDAALKSLNDDPKIHAGKGYANTETFLVCWGLTVGEDKGGDDTAQVTETDDEGCTDGLSRVSGEVERHPADQNRHAGVQAHGG</sequence>
<dbReference type="Pfam" id="PF00176">
    <property type="entry name" value="SNF2-rel_dom"/>
    <property type="match status" value="1"/>
</dbReference>
<evidence type="ECO:0008006" key="9">
    <source>
        <dbReference type="Google" id="ProtNLM"/>
    </source>
</evidence>
<accession>A0A1Q2YK23</accession>
<dbReference type="GO" id="GO:0005524">
    <property type="term" value="F:ATP binding"/>
    <property type="evidence" value="ECO:0007669"/>
    <property type="project" value="UniProtKB-KW"/>
</dbReference>
<comment type="caution">
    <text evidence="7">The sequence shown here is derived from an EMBL/GenBank/DDBJ whole genome shotgun (WGS) entry which is preliminary data.</text>
</comment>
<dbReference type="Proteomes" id="UP000186136">
    <property type="component" value="Unassembled WGS sequence"/>
</dbReference>